<feature type="non-terminal residue" evidence="2">
    <location>
        <position position="1"/>
    </location>
</feature>
<evidence type="ECO:0000256" key="1">
    <source>
        <dbReference type="SAM" id="Coils"/>
    </source>
</evidence>
<gene>
    <name evidence="2" type="ORF">PIB30_097685</name>
</gene>
<dbReference type="PANTHER" id="PTHR48200">
    <property type="entry name" value="PROTEIN, PUTATIVE-RELATED"/>
    <property type="match status" value="1"/>
</dbReference>
<feature type="coiled-coil region" evidence="1">
    <location>
        <begin position="196"/>
        <end position="223"/>
    </location>
</feature>
<name>A0ABU6WUL7_9FABA</name>
<protein>
    <submittedName>
        <fullName evidence="2">Uncharacterized protein</fullName>
    </submittedName>
</protein>
<sequence>YALALVRRQVGSLQFIPMTHGLTDFDFTYGIPNTVSKVKEIISDWKDVRRVKSGVPTWGTTPGYPLWQANRGKGFKDPVITGPEPPMHMFDDPIDYKAEMDFRYEDAFKQLKEKETMLIKKYKKDKVDLSSGSDRTTKEMAEQKKKNVFLEEQLTRMKEKYHFIETILQKKDQALKSYGSEKPALRQDIIDKNQMLRVSNDRLAFLESENAKLQDNVTDFAETNAKWSKLYTTLEHGTDNLLKDIRDVTFQARKRAKKIQEVEAKLPPGEIQKLLSDLAKELNHVGRFY</sequence>
<organism evidence="2 3">
    <name type="scientific">Stylosanthes scabra</name>
    <dbReference type="NCBI Taxonomy" id="79078"/>
    <lineage>
        <taxon>Eukaryota</taxon>
        <taxon>Viridiplantae</taxon>
        <taxon>Streptophyta</taxon>
        <taxon>Embryophyta</taxon>
        <taxon>Tracheophyta</taxon>
        <taxon>Spermatophyta</taxon>
        <taxon>Magnoliopsida</taxon>
        <taxon>eudicotyledons</taxon>
        <taxon>Gunneridae</taxon>
        <taxon>Pentapetalae</taxon>
        <taxon>rosids</taxon>
        <taxon>fabids</taxon>
        <taxon>Fabales</taxon>
        <taxon>Fabaceae</taxon>
        <taxon>Papilionoideae</taxon>
        <taxon>50 kb inversion clade</taxon>
        <taxon>dalbergioids sensu lato</taxon>
        <taxon>Dalbergieae</taxon>
        <taxon>Pterocarpus clade</taxon>
        <taxon>Stylosanthes</taxon>
    </lineage>
</organism>
<reference evidence="2 3" key="1">
    <citation type="journal article" date="2023" name="Plants (Basel)">
        <title>Bridging the Gap: Combining Genomics and Transcriptomics Approaches to Understand Stylosanthes scabra, an Orphan Legume from the Brazilian Caatinga.</title>
        <authorList>
            <person name="Ferreira-Neto J.R.C."/>
            <person name="da Silva M.D."/>
            <person name="Binneck E."/>
            <person name="de Melo N.F."/>
            <person name="da Silva R.H."/>
            <person name="de Melo A.L.T.M."/>
            <person name="Pandolfi V."/>
            <person name="Bustamante F.O."/>
            <person name="Brasileiro-Vidal A.C."/>
            <person name="Benko-Iseppon A.M."/>
        </authorList>
    </citation>
    <scope>NUCLEOTIDE SEQUENCE [LARGE SCALE GENOMIC DNA]</scope>
    <source>
        <tissue evidence="2">Leaves</tissue>
    </source>
</reference>
<evidence type="ECO:0000313" key="2">
    <source>
        <dbReference type="EMBL" id="MED6189604.1"/>
    </source>
</evidence>
<keyword evidence="3" id="KW-1185">Reference proteome</keyword>
<evidence type="ECO:0000313" key="3">
    <source>
        <dbReference type="Proteomes" id="UP001341840"/>
    </source>
</evidence>
<dbReference type="Proteomes" id="UP001341840">
    <property type="component" value="Unassembled WGS sequence"/>
</dbReference>
<comment type="caution">
    <text evidence="2">The sequence shown here is derived from an EMBL/GenBank/DDBJ whole genome shotgun (WGS) entry which is preliminary data.</text>
</comment>
<proteinExistence type="predicted"/>
<feature type="coiled-coil region" evidence="1">
    <location>
        <begin position="133"/>
        <end position="160"/>
    </location>
</feature>
<dbReference type="EMBL" id="JASCZI010183665">
    <property type="protein sequence ID" value="MED6189604.1"/>
    <property type="molecule type" value="Genomic_DNA"/>
</dbReference>
<accession>A0ABU6WUL7</accession>
<dbReference type="PANTHER" id="PTHR48200:SF1">
    <property type="entry name" value="AMINOTRANSFERASE-LIKE PLANT MOBILE DOMAIN-CONTAINING PROTEIN"/>
    <property type="match status" value="1"/>
</dbReference>
<keyword evidence="1" id="KW-0175">Coiled coil</keyword>